<dbReference type="Proteomes" id="UP001253595">
    <property type="component" value="Unassembled WGS sequence"/>
</dbReference>
<evidence type="ECO:0000313" key="1">
    <source>
        <dbReference type="EMBL" id="MDR7092181.1"/>
    </source>
</evidence>
<name>A0ABU1V3X3_9GAMM</name>
<gene>
    <name evidence="1" type="ORF">J2X05_004222</name>
</gene>
<protein>
    <submittedName>
        <fullName evidence="1">Uncharacterized protein</fullName>
    </submittedName>
</protein>
<keyword evidence="2" id="KW-1185">Reference proteome</keyword>
<dbReference type="RefSeq" id="WP_310076244.1">
    <property type="nucleotide sequence ID" value="NZ_JAVDVX010000012.1"/>
</dbReference>
<organism evidence="1 2">
    <name type="scientific">Cellvibrio fibrivorans</name>
    <dbReference type="NCBI Taxonomy" id="126350"/>
    <lineage>
        <taxon>Bacteria</taxon>
        <taxon>Pseudomonadati</taxon>
        <taxon>Pseudomonadota</taxon>
        <taxon>Gammaproteobacteria</taxon>
        <taxon>Cellvibrionales</taxon>
        <taxon>Cellvibrionaceae</taxon>
        <taxon>Cellvibrio</taxon>
    </lineage>
</organism>
<comment type="caution">
    <text evidence="1">The sequence shown here is derived from an EMBL/GenBank/DDBJ whole genome shotgun (WGS) entry which is preliminary data.</text>
</comment>
<accession>A0ABU1V3X3</accession>
<proteinExistence type="predicted"/>
<evidence type="ECO:0000313" key="2">
    <source>
        <dbReference type="Proteomes" id="UP001253595"/>
    </source>
</evidence>
<dbReference type="EMBL" id="JAVDVX010000012">
    <property type="protein sequence ID" value="MDR7092181.1"/>
    <property type="molecule type" value="Genomic_DNA"/>
</dbReference>
<reference evidence="1 2" key="1">
    <citation type="submission" date="2023-07" db="EMBL/GenBank/DDBJ databases">
        <title>Sorghum-associated microbial communities from plants grown in Nebraska, USA.</title>
        <authorList>
            <person name="Schachtman D."/>
        </authorList>
    </citation>
    <scope>NUCLEOTIDE SEQUENCE [LARGE SCALE GENOMIC DNA]</scope>
    <source>
        <strain evidence="1 2">BE190</strain>
    </source>
</reference>
<sequence>MSLPVEPSLSARRCLLQQQLRIQRQQIIEQLCESAAAEQQFPRSATMRFLSGRTGLKLLTELAVRQLSVRYPGLLVNAFTLLRLFKNKNP</sequence>